<dbReference type="EMBL" id="KQ978647">
    <property type="protein sequence ID" value="KYN29431.1"/>
    <property type="molecule type" value="Genomic_DNA"/>
</dbReference>
<dbReference type="GO" id="GO:0006357">
    <property type="term" value="P:regulation of transcription by RNA polymerase II"/>
    <property type="evidence" value="ECO:0007669"/>
    <property type="project" value="TreeGrafter"/>
</dbReference>
<dbReference type="InterPro" id="IPR039353">
    <property type="entry name" value="TF_Adf1"/>
</dbReference>
<name>A0A151JQU1_9HYME</name>
<dbReference type="SMART" id="SM00595">
    <property type="entry name" value="MADF"/>
    <property type="match status" value="1"/>
</dbReference>
<feature type="region of interest" description="Disordered" evidence="1">
    <location>
        <begin position="274"/>
        <end position="294"/>
    </location>
</feature>
<dbReference type="PANTHER" id="PTHR12243">
    <property type="entry name" value="MADF DOMAIN TRANSCRIPTION FACTOR"/>
    <property type="match status" value="1"/>
</dbReference>
<feature type="domain" description="MADF" evidence="2">
    <location>
        <begin position="165"/>
        <end position="258"/>
    </location>
</feature>
<keyword evidence="4" id="KW-1185">Reference proteome</keyword>
<evidence type="ECO:0000313" key="4">
    <source>
        <dbReference type="Proteomes" id="UP000078492"/>
    </source>
</evidence>
<dbReference type="InterPro" id="IPR006578">
    <property type="entry name" value="MADF-dom"/>
</dbReference>
<dbReference type="AlphaFoldDB" id="A0A151JQU1"/>
<protein>
    <recommendedName>
        <fullName evidence="2">MADF domain-containing protein</fullName>
    </recommendedName>
</protein>
<dbReference type="PANTHER" id="PTHR12243:SF69">
    <property type="entry name" value="SI:CH73-59F11.3"/>
    <property type="match status" value="1"/>
</dbReference>
<accession>A0A151JQU1</accession>
<organism evidence="3 4">
    <name type="scientific">Trachymyrmex cornetzi</name>
    <dbReference type="NCBI Taxonomy" id="471704"/>
    <lineage>
        <taxon>Eukaryota</taxon>
        <taxon>Metazoa</taxon>
        <taxon>Ecdysozoa</taxon>
        <taxon>Arthropoda</taxon>
        <taxon>Hexapoda</taxon>
        <taxon>Insecta</taxon>
        <taxon>Pterygota</taxon>
        <taxon>Neoptera</taxon>
        <taxon>Endopterygota</taxon>
        <taxon>Hymenoptera</taxon>
        <taxon>Apocrita</taxon>
        <taxon>Aculeata</taxon>
        <taxon>Formicoidea</taxon>
        <taxon>Formicidae</taxon>
        <taxon>Myrmicinae</taxon>
        <taxon>Trachymyrmex</taxon>
    </lineage>
</organism>
<gene>
    <name evidence="3" type="ORF">ALC57_01124</name>
</gene>
<sequence length="306" mass="34806">MTPHSDDSCIASIASEETLIVQHCSSISEATVPHHDAVKHNLNIAFFLVYSTFIPPAKDNNLQMDNSMNVDENNLNISYTCGVCETFIIEDNLLSHTCFNEYSNVCIDENFYCYPQCEDGSIVRKSLMPDGTEDIVTTIPHTVKGAVNSHKSVDLETKKMEIEEQLIDEIFKRPGLWNFKLPITERSPQIKKQLWEEIYEAMNGSFPSIEMIKRKWKSLSDSFRVHSKKNQQASGSAASGKKPWIHLQRMQFLNDVRLESRTVSNIDTMSEFDDSQSNVFHDDSNSCNNSSNSRSTSSMFILIRLI</sequence>
<evidence type="ECO:0000313" key="3">
    <source>
        <dbReference type="EMBL" id="KYN29431.1"/>
    </source>
</evidence>
<dbReference type="PROSITE" id="PS51029">
    <property type="entry name" value="MADF"/>
    <property type="match status" value="1"/>
</dbReference>
<reference evidence="3 4" key="1">
    <citation type="submission" date="2015-09" db="EMBL/GenBank/DDBJ databases">
        <title>Trachymyrmex cornetzi WGS genome.</title>
        <authorList>
            <person name="Nygaard S."/>
            <person name="Hu H."/>
            <person name="Boomsma J."/>
            <person name="Zhang G."/>
        </authorList>
    </citation>
    <scope>NUCLEOTIDE SEQUENCE [LARGE SCALE GENOMIC DNA]</scope>
    <source>
        <strain evidence="3">Tcor2-1</strain>
        <tissue evidence="3">Whole body</tissue>
    </source>
</reference>
<dbReference type="STRING" id="471704.A0A151JQU1"/>
<dbReference type="GO" id="GO:0005634">
    <property type="term" value="C:nucleus"/>
    <property type="evidence" value="ECO:0007669"/>
    <property type="project" value="TreeGrafter"/>
</dbReference>
<dbReference type="Pfam" id="PF10545">
    <property type="entry name" value="MADF_DNA_bdg"/>
    <property type="match status" value="1"/>
</dbReference>
<feature type="compositionally biased region" description="Low complexity" evidence="1">
    <location>
        <begin position="285"/>
        <end position="294"/>
    </location>
</feature>
<dbReference type="Proteomes" id="UP000078492">
    <property type="component" value="Unassembled WGS sequence"/>
</dbReference>
<evidence type="ECO:0000259" key="2">
    <source>
        <dbReference type="PROSITE" id="PS51029"/>
    </source>
</evidence>
<proteinExistence type="predicted"/>
<evidence type="ECO:0000256" key="1">
    <source>
        <dbReference type="SAM" id="MobiDB-lite"/>
    </source>
</evidence>
<dbReference type="GO" id="GO:0005667">
    <property type="term" value="C:transcription regulator complex"/>
    <property type="evidence" value="ECO:0007669"/>
    <property type="project" value="TreeGrafter"/>
</dbReference>